<feature type="region of interest" description="Disordered" evidence="1">
    <location>
        <begin position="82"/>
        <end position="101"/>
    </location>
</feature>
<feature type="compositionally biased region" description="Polar residues" evidence="1">
    <location>
        <begin position="196"/>
        <end position="209"/>
    </location>
</feature>
<dbReference type="EMBL" id="SOYY01000004">
    <property type="protein sequence ID" value="KAA0722562.1"/>
    <property type="molecule type" value="Genomic_DNA"/>
</dbReference>
<feature type="compositionally biased region" description="Polar residues" evidence="1">
    <location>
        <begin position="123"/>
        <end position="161"/>
    </location>
</feature>
<evidence type="ECO:0000313" key="3">
    <source>
        <dbReference type="Proteomes" id="UP000324632"/>
    </source>
</evidence>
<dbReference type="Proteomes" id="UP000324632">
    <property type="component" value="Chromosome 4"/>
</dbReference>
<evidence type="ECO:0000313" key="2">
    <source>
        <dbReference type="EMBL" id="KAA0722562.1"/>
    </source>
</evidence>
<name>A0A5A9PLR2_9TELE</name>
<sequence>MLEPSEASHPDHAKVQSNPLSFLSRYSSKTDFLTYVLLYLVKMPFPPVTQPQPLPSSGKEKPSSVLQVKTVEEKSYVRERLKKLNKKTTAHKSKLPTSRATASLRLEGKSAWITSPRPADPSTAISYKSSSGISVPPTNSKDATASSGKQTFPANQNHPQASSRCSGSSSGQNNSEAMNSATLLLQKRSREKQLQCRPQCSRTSTQRPL</sequence>
<gene>
    <name evidence="2" type="ORF">E1301_Tti011937</name>
</gene>
<evidence type="ECO:0000256" key="1">
    <source>
        <dbReference type="SAM" id="MobiDB-lite"/>
    </source>
</evidence>
<proteinExistence type="predicted"/>
<accession>A0A5A9PLR2</accession>
<feature type="compositionally biased region" description="Basic residues" evidence="1">
    <location>
        <begin position="82"/>
        <end position="94"/>
    </location>
</feature>
<feature type="compositionally biased region" description="Low complexity" evidence="1">
    <location>
        <begin position="162"/>
        <end position="175"/>
    </location>
</feature>
<comment type="caution">
    <text evidence="2">The sequence shown here is derived from an EMBL/GenBank/DDBJ whole genome shotgun (WGS) entry which is preliminary data.</text>
</comment>
<reference evidence="2 3" key="1">
    <citation type="journal article" date="2019" name="Mol. Ecol. Resour.">
        <title>Chromosome-level genome assembly of Triplophysa tibetana, a fish adapted to the harsh high-altitude environment of the Tibetan Plateau.</title>
        <authorList>
            <person name="Yang X."/>
            <person name="Liu H."/>
            <person name="Ma Z."/>
            <person name="Zou Y."/>
            <person name="Zou M."/>
            <person name="Mao Y."/>
            <person name="Li X."/>
            <person name="Wang H."/>
            <person name="Chen T."/>
            <person name="Wang W."/>
            <person name="Yang R."/>
        </authorList>
    </citation>
    <scope>NUCLEOTIDE SEQUENCE [LARGE SCALE GENOMIC DNA]</scope>
    <source>
        <strain evidence="2">TTIB1903HZAU</strain>
        <tissue evidence="2">Muscle</tissue>
    </source>
</reference>
<organism evidence="2 3">
    <name type="scientific">Triplophysa tibetana</name>
    <dbReference type="NCBI Taxonomy" id="1572043"/>
    <lineage>
        <taxon>Eukaryota</taxon>
        <taxon>Metazoa</taxon>
        <taxon>Chordata</taxon>
        <taxon>Craniata</taxon>
        <taxon>Vertebrata</taxon>
        <taxon>Euteleostomi</taxon>
        <taxon>Actinopterygii</taxon>
        <taxon>Neopterygii</taxon>
        <taxon>Teleostei</taxon>
        <taxon>Ostariophysi</taxon>
        <taxon>Cypriniformes</taxon>
        <taxon>Nemacheilidae</taxon>
        <taxon>Triplophysa</taxon>
    </lineage>
</organism>
<keyword evidence="3" id="KW-1185">Reference proteome</keyword>
<protein>
    <submittedName>
        <fullName evidence="2">Uncharacterized protein</fullName>
    </submittedName>
</protein>
<dbReference type="AlphaFoldDB" id="A0A5A9PLR2"/>
<feature type="region of interest" description="Disordered" evidence="1">
    <location>
        <begin position="112"/>
        <end position="209"/>
    </location>
</feature>